<evidence type="ECO:0000313" key="4">
    <source>
        <dbReference type="Proteomes" id="UP000318709"/>
    </source>
</evidence>
<feature type="transmembrane region" description="Helical" evidence="2">
    <location>
        <begin position="141"/>
        <end position="162"/>
    </location>
</feature>
<feature type="transmembrane region" description="Helical" evidence="2">
    <location>
        <begin position="404"/>
        <end position="424"/>
    </location>
</feature>
<keyword evidence="2" id="KW-1133">Transmembrane helix</keyword>
<feature type="transmembrane region" description="Helical" evidence="2">
    <location>
        <begin position="36"/>
        <end position="57"/>
    </location>
</feature>
<dbReference type="Proteomes" id="UP000318709">
    <property type="component" value="Chromosome"/>
</dbReference>
<evidence type="ECO:0000313" key="3">
    <source>
        <dbReference type="EMBL" id="QDH13862.1"/>
    </source>
</evidence>
<dbReference type="Pfam" id="PF01554">
    <property type="entry name" value="MatE"/>
    <property type="match status" value="2"/>
</dbReference>
<evidence type="ECO:0000256" key="1">
    <source>
        <dbReference type="ARBA" id="ARBA00022448"/>
    </source>
</evidence>
<keyword evidence="1" id="KW-0813">Transport</keyword>
<dbReference type="PANTHER" id="PTHR43298">
    <property type="entry name" value="MULTIDRUG RESISTANCE PROTEIN NORM-RELATED"/>
    <property type="match status" value="1"/>
</dbReference>
<feature type="transmembrane region" description="Helical" evidence="2">
    <location>
        <begin position="206"/>
        <end position="229"/>
    </location>
</feature>
<feature type="transmembrane region" description="Helical" evidence="2">
    <location>
        <begin position="327"/>
        <end position="348"/>
    </location>
</feature>
<dbReference type="GO" id="GO:0015297">
    <property type="term" value="F:antiporter activity"/>
    <property type="evidence" value="ECO:0007669"/>
    <property type="project" value="InterPro"/>
</dbReference>
<dbReference type="AlphaFoldDB" id="A0A4Y6U911"/>
<proteinExistence type="predicted"/>
<evidence type="ECO:0000256" key="2">
    <source>
        <dbReference type="SAM" id="Phobius"/>
    </source>
</evidence>
<keyword evidence="2" id="KW-0812">Transmembrane</keyword>
<reference evidence="3 4" key="1">
    <citation type="submission" date="2019-03" db="EMBL/GenBank/DDBJ databases">
        <title>The complete genome sequence of Swingsia_sp. F3b2 LMG30590(T).</title>
        <authorList>
            <person name="Chua K.-O."/>
            <person name="Chan K.-G."/>
            <person name="See-Too W.-S."/>
        </authorList>
    </citation>
    <scope>NUCLEOTIDE SEQUENCE [LARGE SCALE GENOMIC DNA]</scope>
    <source>
        <strain evidence="3 4">F3b2</strain>
    </source>
</reference>
<dbReference type="GO" id="GO:0042910">
    <property type="term" value="F:xenobiotic transmembrane transporter activity"/>
    <property type="evidence" value="ECO:0007669"/>
    <property type="project" value="InterPro"/>
</dbReference>
<feature type="transmembrane region" description="Helical" evidence="2">
    <location>
        <begin position="293"/>
        <end position="315"/>
    </location>
</feature>
<sequence>MNATTLNTPPAPDFASHLGAVVRVSLPLALSQLSEMAMGVTDTMLLGGVGVAALAVGGISNNFFMSTMITFQSCLGGAGVLLSHSKGAADHGREALHDGRAVMSAGLAVAVLITVPCWWILSQSGLLFAWLHEPADVVTQGSHFIDILLRALLPDICVIGLWRVALPALGAERLLLWIMPMMAVCNGILNDALIHGRWGLPRMGLFGSATATTLTGWTISLALMALCAARPPLRAVMLPTLPRWHSVKAVLKLGLPMMASAAAEILMFQITTLEAGQLGTDSLASHQVALNTASLLFMVCLAISQAANIRVAYWLGAGTKHEAGQSALAALALVVGWTCCTGGLLLAFPHVVAHWFYSAGTASAGTMAATVVLLRIAGLFQIVDGIQAVCTGILRGCGDVLRPMLTGIATYGVFGLGFGHWLAFRQGWGVTGLWVGLASGLGLTALVLGWCVWHRFFSPAARHGARLGAAPAPTPAGR</sequence>
<feature type="transmembrane region" description="Helical" evidence="2">
    <location>
        <begin position="250"/>
        <end position="273"/>
    </location>
</feature>
<dbReference type="OrthoDB" id="9780160at2"/>
<feature type="transmembrane region" description="Helical" evidence="2">
    <location>
        <begin position="430"/>
        <end position="453"/>
    </location>
</feature>
<feature type="transmembrane region" description="Helical" evidence="2">
    <location>
        <begin position="174"/>
        <end position="194"/>
    </location>
</feature>
<keyword evidence="2" id="KW-0472">Membrane</keyword>
<dbReference type="InterPro" id="IPR050222">
    <property type="entry name" value="MATE_MdtK"/>
</dbReference>
<organism evidence="3 4">
    <name type="scientific">Formicincola oecophyllae</name>
    <dbReference type="NCBI Taxonomy" id="2558361"/>
    <lineage>
        <taxon>Bacteria</taxon>
        <taxon>Pseudomonadati</taxon>
        <taxon>Pseudomonadota</taxon>
        <taxon>Alphaproteobacteria</taxon>
        <taxon>Acetobacterales</taxon>
        <taxon>Acetobacteraceae</taxon>
        <taxon>Formicincola</taxon>
    </lineage>
</organism>
<name>A0A4Y6U911_9PROT</name>
<dbReference type="KEGG" id="swf:E3E12_06315"/>
<dbReference type="PANTHER" id="PTHR43298:SF2">
    <property type="entry name" value="FMN_FAD EXPORTER YEEO-RELATED"/>
    <property type="match status" value="1"/>
</dbReference>
<gene>
    <name evidence="3" type="ORF">E3E12_06315</name>
</gene>
<keyword evidence="4" id="KW-1185">Reference proteome</keyword>
<protein>
    <submittedName>
        <fullName evidence="3">MATE family efflux transporter</fullName>
    </submittedName>
</protein>
<dbReference type="EMBL" id="CP038231">
    <property type="protein sequence ID" value="QDH13862.1"/>
    <property type="molecule type" value="Genomic_DNA"/>
</dbReference>
<dbReference type="CDD" id="cd13131">
    <property type="entry name" value="MATE_NorM_like"/>
    <property type="match status" value="1"/>
</dbReference>
<feature type="transmembrane region" description="Helical" evidence="2">
    <location>
        <begin position="354"/>
        <end position="374"/>
    </location>
</feature>
<dbReference type="GO" id="GO:0005886">
    <property type="term" value="C:plasma membrane"/>
    <property type="evidence" value="ECO:0007669"/>
    <property type="project" value="TreeGrafter"/>
</dbReference>
<accession>A0A4Y6U911</accession>
<dbReference type="InterPro" id="IPR002528">
    <property type="entry name" value="MATE_fam"/>
</dbReference>
<dbReference type="NCBIfam" id="TIGR00797">
    <property type="entry name" value="matE"/>
    <property type="match status" value="1"/>
</dbReference>
<feature type="transmembrane region" description="Helical" evidence="2">
    <location>
        <begin position="102"/>
        <end position="121"/>
    </location>
</feature>
<dbReference type="RefSeq" id="WP_141443570.1">
    <property type="nucleotide sequence ID" value="NZ_CP038231.1"/>
</dbReference>